<organism evidence="2">
    <name type="scientific">Zea mays</name>
    <name type="common">Maize</name>
    <dbReference type="NCBI Taxonomy" id="4577"/>
    <lineage>
        <taxon>Eukaryota</taxon>
        <taxon>Viridiplantae</taxon>
        <taxon>Streptophyta</taxon>
        <taxon>Embryophyta</taxon>
        <taxon>Tracheophyta</taxon>
        <taxon>Spermatophyta</taxon>
        <taxon>Magnoliopsida</taxon>
        <taxon>Liliopsida</taxon>
        <taxon>Poales</taxon>
        <taxon>Poaceae</taxon>
        <taxon>PACMAD clade</taxon>
        <taxon>Panicoideae</taxon>
        <taxon>Andropogonodae</taxon>
        <taxon>Andropogoneae</taxon>
        <taxon>Tripsacinae</taxon>
        <taxon>Zea</taxon>
    </lineage>
</organism>
<name>C0PB86_MAIZE</name>
<evidence type="ECO:0000313" key="3">
    <source>
        <dbReference type="EnsemblPlants" id="Zm00001eb264640_P001"/>
    </source>
</evidence>
<evidence type="ECO:0000313" key="4">
    <source>
        <dbReference type="Proteomes" id="UP000007305"/>
    </source>
</evidence>
<keyword evidence="4" id="KW-1185">Reference proteome</keyword>
<feature type="region of interest" description="Disordered" evidence="1">
    <location>
        <begin position="1"/>
        <end position="73"/>
    </location>
</feature>
<reference evidence="3" key="4">
    <citation type="submission" date="2019-07" db="EMBL/GenBank/DDBJ databases">
        <authorList>
            <person name="Seetharam A."/>
            <person name="Woodhouse M."/>
            <person name="Cannon E."/>
        </authorList>
    </citation>
    <scope>NUCLEOTIDE SEQUENCE [LARGE SCALE GENOMIC DNA]</scope>
    <source>
        <strain evidence="3">cv. B73</strain>
    </source>
</reference>
<protein>
    <submittedName>
        <fullName evidence="2 3">Uncharacterized protein</fullName>
    </submittedName>
</protein>
<evidence type="ECO:0000256" key="1">
    <source>
        <dbReference type="SAM" id="MobiDB-lite"/>
    </source>
</evidence>
<feature type="region of interest" description="Disordered" evidence="1">
    <location>
        <begin position="100"/>
        <end position="134"/>
    </location>
</feature>
<evidence type="ECO:0000313" key="2">
    <source>
        <dbReference type="EMBL" id="ACN31431.1"/>
    </source>
</evidence>
<dbReference type="Gramene" id="Zm00001eb264640_T001">
    <property type="protein sequence ID" value="Zm00001eb264640_P001"/>
    <property type="gene ID" value="Zm00001eb264640"/>
</dbReference>
<dbReference type="AlphaFoldDB" id="C0PB86"/>
<sequence>MLSSQPQASDAAPRCSRGLAAPVAPVRRGRTAQGPRHSHAAQVQQQTAGVLPSATTHARASTATSSSGVVQPPAAFTRRRPAVAAAPLLACASATSDTCRGAAAQQPPPWTSSLARGPAAAPAPAPALTASDNAPPPRLLAPCFRPASLSSCSAAASPARTRARFAAPLFFLIDSLLERMCLAVAGGGGARGKLPARRSTLAPSSPPNMDDRQLWVVTRERWAE</sequence>
<reference evidence="2" key="1">
    <citation type="journal article" date="2009" name="PLoS Genet.">
        <title>Sequencing, mapping, and analysis of 27,455 maize full-length cDNAs.</title>
        <authorList>
            <person name="Soderlund C."/>
            <person name="Descour A."/>
            <person name="Kudrna D."/>
            <person name="Bomhoff M."/>
            <person name="Boyd L."/>
            <person name="Currie J."/>
            <person name="Angelova A."/>
            <person name="Collura K."/>
            <person name="Wissotski M."/>
            <person name="Ashley E."/>
            <person name="Morrow D."/>
            <person name="Fernandes J."/>
            <person name="Walbot V."/>
            <person name="Yu Y."/>
        </authorList>
    </citation>
    <scope>NUCLEOTIDE SEQUENCE</scope>
    <source>
        <strain evidence="2">B73</strain>
    </source>
</reference>
<reference evidence="2" key="3">
    <citation type="submission" date="2012-06" db="EMBL/GenBank/DDBJ databases">
        <authorList>
            <person name="Yu Y."/>
            <person name="Currie J."/>
            <person name="Lomeli R."/>
            <person name="Angelova A."/>
            <person name="Collura K."/>
            <person name="Wissotski M."/>
            <person name="Campos D."/>
            <person name="Kudrna D."/>
            <person name="Golser W."/>
            <person name="Ashely E."/>
            <person name="Descour A."/>
            <person name="Fernandes J."/>
            <person name="Soderlund C."/>
            <person name="Walbot V."/>
        </authorList>
    </citation>
    <scope>NUCLEOTIDE SEQUENCE</scope>
    <source>
        <strain evidence="2">B73</strain>
    </source>
</reference>
<dbReference type="EMBL" id="BT065555">
    <property type="protein sequence ID" value="ACN31431.1"/>
    <property type="molecule type" value="mRNA"/>
</dbReference>
<dbReference type="Proteomes" id="UP000007305">
    <property type="component" value="Chromosome 6"/>
</dbReference>
<accession>C0PB86</accession>
<dbReference type="EnsemblPlants" id="Zm00001eb264640_T001">
    <property type="protein sequence ID" value="Zm00001eb264640_P001"/>
    <property type="gene ID" value="Zm00001eb264640"/>
</dbReference>
<feature type="compositionally biased region" description="Low complexity" evidence="1">
    <location>
        <begin position="53"/>
        <end position="73"/>
    </location>
</feature>
<reference evidence="4" key="2">
    <citation type="journal article" date="2009" name="Science">
        <title>The B73 maize genome: complexity, diversity, and dynamics.</title>
        <authorList>
            <person name="Schnable P.S."/>
            <person name="Ware D."/>
            <person name="Fulton R.S."/>
            <person name="Stein J.C."/>
            <person name="Wei F."/>
            <person name="Pasternak S."/>
            <person name="Liang C."/>
            <person name="Zhang J."/>
            <person name="Fulton L."/>
            <person name="Graves T.A."/>
            <person name="Minx P."/>
            <person name="Reily A.D."/>
            <person name="Courtney L."/>
            <person name="Kruchowski S.S."/>
            <person name="Tomlinson C."/>
            <person name="Strong C."/>
            <person name="Delehaunty K."/>
            <person name="Fronick C."/>
            <person name="Courtney B."/>
            <person name="Rock S.M."/>
            <person name="Belter E."/>
            <person name="Du F."/>
            <person name="Kim K."/>
            <person name="Abbott R.M."/>
            <person name="Cotton M."/>
            <person name="Levy A."/>
            <person name="Marchetto P."/>
            <person name="Ochoa K."/>
            <person name="Jackson S.M."/>
            <person name="Gillam B."/>
            <person name="Chen W."/>
            <person name="Yan L."/>
            <person name="Higginbotham J."/>
            <person name="Cardenas M."/>
            <person name="Waligorski J."/>
            <person name="Applebaum E."/>
            <person name="Phelps L."/>
            <person name="Falcone J."/>
            <person name="Kanchi K."/>
            <person name="Thane T."/>
            <person name="Scimone A."/>
            <person name="Thane N."/>
            <person name="Henke J."/>
            <person name="Wang T."/>
            <person name="Ruppert J."/>
            <person name="Shah N."/>
            <person name="Rotter K."/>
            <person name="Hodges J."/>
            <person name="Ingenthron E."/>
            <person name="Cordes M."/>
            <person name="Kohlberg S."/>
            <person name="Sgro J."/>
            <person name="Delgado B."/>
            <person name="Mead K."/>
            <person name="Chinwalla A."/>
            <person name="Leonard S."/>
            <person name="Crouse K."/>
            <person name="Collura K."/>
            <person name="Kudrna D."/>
            <person name="Currie J."/>
            <person name="He R."/>
            <person name="Angelova A."/>
            <person name="Rajasekar S."/>
            <person name="Mueller T."/>
            <person name="Lomeli R."/>
            <person name="Scara G."/>
            <person name="Ko A."/>
            <person name="Delaney K."/>
            <person name="Wissotski M."/>
            <person name="Lopez G."/>
            <person name="Campos D."/>
            <person name="Braidotti M."/>
            <person name="Ashley E."/>
            <person name="Golser W."/>
            <person name="Kim H."/>
            <person name="Lee S."/>
            <person name="Lin J."/>
            <person name="Dujmic Z."/>
            <person name="Kim W."/>
            <person name="Talag J."/>
            <person name="Zuccolo A."/>
            <person name="Fan C."/>
            <person name="Sebastian A."/>
            <person name="Kramer M."/>
            <person name="Spiegel L."/>
            <person name="Nascimento L."/>
            <person name="Zutavern T."/>
            <person name="Miller B."/>
            <person name="Ambroise C."/>
            <person name="Muller S."/>
            <person name="Spooner W."/>
            <person name="Narechania A."/>
            <person name="Ren L."/>
            <person name="Wei S."/>
            <person name="Kumari S."/>
            <person name="Faga B."/>
            <person name="Levy M.J."/>
            <person name="McMahan L."/>
            <person name="Van Buren P."/>
            <person name="Vaughn M.W."/>
            <person name="Ying K."/>
            <person name="Yeh C.-T."/>
            <person name="Emrich S.J."/>
            <person name="Jia Y."/>
            <person name="Kalyanaraman A."/>
            <person name="Hsia A.-P."/>
            <person name="Barbazuk W.B."/>
            <person name="Baucom R.S."/>
            <person name="Brutnell T.P."/>
            <person name="Carpita N.C."/>
            <person name="Chaparro C."/>
            <person name="Chia J.-M."/>
            <person name="Deragon J.-M."/>
            <person name="Estill J.C."/>
            <person name="Fu Y."/>
            <person name="Jeddeloh J.A."/>
            <person name="Han Y."/>
            <person name="Lee H."/>
            <person name="Li P."/>
            <person name="Lisch D.R."/>
            <person name="Liu S."/>
            <person name="Liu Z."/>
            <person name="Nagel D.H."/>
            <person name="McCann M.C."/>
            <person name="SanMiguel P."/>
            <person name="Myers A.M."/>
            <person name="Nettleton D."/>
            <person name="Nguyen J."/>
            <person name="Penning B.W."/>
            <person name="Ponnala L."/>
            <person name="Schneider K.L."/>
            <person name="Schwartz D.C."/>
            <person name="Sharma A."/>
            <person name="Soderlund C."/>
            <person name="Springer N.M."/>
            <person name="Sun Q."/>
            <person name="Wang H."/>
            <person name="Waterman M."/>
            <person name="Westerman R."/>
            <person name="Wolfgruber T.K."/>
            <person name="Yang L."/>
            <person name="Yu Y."/>
            <person name="Zhang L."/>
            <person name="Zhou S."/>
            <person name="Zhu Q."/>
            <person name="Bennetzen J.L."/>
            <person name="Dawe R.K."/>
            <person name="Jiang J."/>
            <person name="Jiang N."/>
            <person name="Presting G.G."/>
            <person name="Wessler S.R."/>
            <person name="Aluru S."/>
            <person name="Martienssen R.A."/>
            <person name="Clifton S.W."/>
            <person name="McCombie W.R."/>
            <person name="Wing R.A."/>
            <person name="Wilson R.K."/>
        </authorList>
    </citation>
    <scope>NUCLEOTIDE SEQUENCE [LARGE SCALE GENOMIC DNA]</scope>
    <source>
        <strain evidence="4">cv. B73</strain>
    </source>
</reference>
<proteinExistence type="evidence at transcript level"/>
<reference evidence="3" key="5">
    <citation type="submission" date="2021-05" db="UniProtKB">
        <authorList>
            <consortium name="EnsemblPlants"/>
        </authorList>
    </citation>
    <scope>IDENTIFICATION</scope>
    <source>
        <strain evidence="3">cv. B73</strain>
    </source>
</reference>